<organism evidence="2 3">
    <name type="scientific">Petrolisthes cinctipes</name>
    <name type="common">Flat porcelain crab</name>
    <dbReference type="NCBI Taxonomy" id="88211"/>
    <lineage>
        <taxon>Eukaryota</taxon>
        <taxon>Metazoa</taxon>
        <taxon>Ecdysozoa</taxon>
        <taxon>Arthropoda</taxon>
        <taxon>Crustacea</taxon>
        <taxon>Multicrustacea</taxon>
        <taxon>Malacostraca</taxon>
        <taxon>Eumalacostraca</taxon>
        <taxon>Eucarida</taxon>
        <taxon>Decapoda</taxon>
        <taxon>Pleocyemata</taxon>
        <taxon>Anomura</taxon>
        <taxon>Galatheoidea</taxon>
        <taxon>Porcellanidae</taxon>
        <taxon>Petrolisthes</taxon>
    </lineage>
</organism>
<name>A0AAE1KR14_PETCI</name>
<accession>A0AAE1KR14</accession>
<dbReference type="Proteomes" id="UP001286313">
    <property type="component" value="Unassembled WGS sequence"/>
</dbReference>
<sequence length="188" mass="22644">MAREIKLVKEYVRKIESRQNKWQDEIKAMINDLVVELNHTKAQVVEIQDNIQQRLNKTEKYLKEFEQKVDIEQIQTGIQEEMKKNGEKVEVEGKKKWDERMKEETCYLPIQQEETQLEKQTIIKRATNVVQNRLDRRCNIVMHRVTKKINNRYQLRIRDQKIEHDKIIVEFLLGQMGIDQEELGKVKV</sequence>
<gene>
    <name evidence="2" type="ORF">Pcinc_014831</name>
</gene>
<keyword evidence="3" id="KW-1185">Reference proteome</keyword>
<dbReference type="AlphaFoldDB" id="A0AAE1KR14"/>
<proteinExistence type="predicted"/>
<reference evidence="2" key="1">
    <citation type="submission" date="2023-10" db="EMBL/GenBank/DDBJ databases">
        <title>Genome assemblies of two species of porcelain crab, Petrolisthes cinctipes and Petrolisthes manimaculis (Anomura: Porcellanidae).</title>
        <authorList>
            <person name="Angst P."/>
        </authorList>
    </citation>
    <scope>NUCLEOTIDE SEQUENCE</scope>
    <source>
        <strain evidence="2">PB745_01</strain>
        <tissue evidence="2">Gill</tissue>
    </source>
</reference>
<keyword evidence="1" id="KW-0175">Coiled coil</keyword>
<dbReference type="EMBL" id="JAWQEG010001301">
    <property type="protein sequence ID" value="KAK3880673.1"/>
    <property type="molecule type" value="Genomic_DNA"/>
</dbReference>
<protein>
    <submittedName>
        <fullName evidence="2">Uncharacterized protein</fullName>
    </submittedName>
</protein>
<feature type="coiled-coil region" evidence="1">
    <location>
        <begin position="12"/>
        <end position="75"/>
    </location>
</feature>
<evidence type="ECO:0000256" key="1">
    <source>
        <dbReference type="SAM" id="Coils"/>
    </source>
</evidence>
<comment type="caution">
    <text evidence="2">The sequence shown here is derived from an EMBL/GenBank/DDBJ whole genome shotgun (WGS) entry which is preliminary data.</text>
</comment>
<evidence type="ECO:0000313" key="3">
    <source>
        <dbReference type="Proteomes" id="UP001286313"/>
    </source>
</evidence>
<evidence type="ECO:0000313" key="2">
    <source>
        <dbReference type="EMBL" id="KAK3880673.1"/>
    </source>
</evidence>